<protein>
    <recommendedName>
        <fullName evidence="6">DUF4386 domain-containing protein</fullName>
    </recommendedName>
</protein>
<reference evidence="2 4" key="1">
    <citation type="submission" date="2015-11" db="EMBL/GenBank/DDBJ databases">
        <title>Genomic analysis of 38 Legionella species identifies large and diverse effector repertoires.</title>
        <authorList>
            <person name="Burstein D."/>
            <person name="Amaro F."/>
            <person name="Zusman T."/>
            <person name="Lifshitz Z."/>
            <person name="Cohen O."/>
            <person name="Gilbert J.A."/>
            <person name="Pupko T."/>
            <person name="Shuman H.A."/>
            <person name="Segal G."/>
        </authorList>
    </citation>
    <scope>NUCLEOTIDE SEQUENCE [LARGE SCALE GENOMIC DNA]</scope>
    <source>
        <strain evidence="2 4">ATCC 49507</strain>
    </source>
</reference>
<sequence length="219" mass="24279">MTNDKIVLSGLVGLVAALLVGTGEFLLHYTSEGYGSDIPYQFMMHISTQRLSFGHFIAVLSAPLYLIGFWHMYKMLEPAGGKLPAAIAILGGYGFIMGIVWIGSRSMIASIVQLSSDAANVNLLINSYQFYDETLLQIIRLTTLLLSLGFFYLVLKGKTNYPVWMSFLNPFFLLIAVFSIYLLLPSIGKFIMPIAMNVAYAVFFSISTCIALKLKKVDE</sequence>
<evidence type="ECO:0000313" key="4">
    <source>
        <dbReference type="Proteomes" id="UP000054639"/>
    </source>
</evidence>
<keyword evidence="1" id="KW-0472">Membrane</keyword>
<dbReference type="InterPro" id="IPR046475">
    <property type="entry name" value="DUF6796"/>
</dbReference>
<keyword evidence="1" id="KW-1133">Transmembrane helix</keyword>
<evidence type="ECO:0000256" key="1">
    <source>
        <dbReference type="SAM" id="Phobius"/>
    </source>
</evidence>
<dbReference type="AlphaFoldDB" id="A0A378KPU2"/>
<evidence type="ECO:0000313" key="2">
    <source>
        <dbReference type="EMBL" id="KTD52904.1"/>
    </source>
</evidence>
<dbReference type="OrthoDB" id="1425061at2"/>
<feature type="transmembrane region" description="Helical" evidence="1">
    <location>
        <begin position="137"/>
        <end position="155"/>
    </location>
</feature>
<dbReference type="Pfam" id="PF20599">
    <property type="entry name" value="DUF6796"/>
    <property type="match status" value="1"/>
</dbReference>
<organism evidence="3 5">
    <name type="scientific">Legionella quateirensis</name>
    <dbReference type="NCBI Taxonomy" id="45072"/>
    <lineage>
        <taxon>Bacteria</taxon>
        <taxon>Pseudomonadati</taxon>
        <taxon>Pseudomonadota</taxon>
        <taxon>Gammaproteobacteria</taxon>
        <taxon>Legionellales</taxon>
        <taxon>Legionellaceae</taxon>
        <taxon>Legionella</taxon>
    </lineage>
</organism>
<gene>
    <name evidence="2" type="ORF">Lqua_0737</name>
    <name evidence="3" type="ORF">NCTC12376_00147</name>
</gene>
<reference evidence="3 5" key="2">
    <citation type="submission" date="2018-06" db="EMBL/GenBank/DDBJ databases">
        <authorList>
            <consortium name="Pathogen Informatics"/>
            <person name="Doyle S."/>
        </authorList>
    </citation>
    <scope>NUCLEOTIDE SEQUENCE [LARGE SCALE GENOMIC DNA]</scope>
    <source>
        <strain evidence="3 5">NCTC12376</strain>
    </source>
</reference>
<name>A0A378KPU2_9GAMM</name>
<dbReference type="Proteomes" id="UP000254230">
    <property type="component" value="Unassembled WGS sequence"/>
</dbReference>
<feature type="transmembrane region" description="Helical" evidence="1">
    <location>
        <begin position="85"/>
        <end position="104"/>
    </location>
</feature>
<evidence type="ECO:0000313" key="5">
    <source>
        <dbReference type="Proteomes" id="UP000254230"/>
    </source>
</evidence>
<keyword evidence="4" id="KW-1185">Reference proteome</keyword>
<evidence type="ECO:0008006" key="6">
    <source>
        <dbReference type="Google" id="ProtNLM"/>
    </source>
</evidence>
<accession>A0A378KPU2</accession>
<proteinExistence type="predicted"/>
<dbReference type="EMBL" id="LNYR01000006">
    <property type="protein sequence ID" value="KTD52904.1"/>
    <property type="molecule type" value="Genomic_DNA"/>
</dbReference>
<feature type="transmembrane region" description="Helical" evidence="1">
    <location>
        <begin position="167"/>
        <end position="184"/>
    </location>
</feature>
<evidence type="ECO:0000313" key="3">
    <source>
        <dbReference type="EMBL" id="STY16366.1"/>
    </source>
</evidence>
<dbReference type="STRING" id="45072.Lqua_0737"/>
<feature type="transmembrane region" description="Helical" evidence="1">
    <location>
        <begin position="51"/>
        <end position="73"/>
    </location>
</feature>
<feature type="transmembrane region" description="Helical" evidence="1">
    <location>
        <begin position="6"/>
        <end position="30"/>
    </location>
</feature>
<dbReference type="Proteomes" id="UP000054639">
    <property type="component" value="Unassembled WGS sequence"/>
</dbReference>
<feature type="transmembrane region" description="Helical" evidence="1">
    <location>
        <begin position="190"/>
        <end position="212"/>
    </location>
</feature>
<dbReference type="RefSeq" id="WP_058472924.1">
    <property type="nucleotide sequence ID" value="NZ_CAAAIL010000007.1"/>
</dbReference>
<dbReference type="EMBL" id="UGOW01000001">
    <property type="protein sequence ID" value="STY16366.1"/>
    <property type="molecule type" value="Genomic_DNA"/>
</dbReference>
<keyword evidence="1" id="KW-0812">Transmembrane</keyword>